<dbReference type="GO" id="GO:1990904">
    <property type="term" value="C:ribonucleoprotein complex"/>
    <property type="evidence" value="ECO:0007669"/>
    <property type="project" value="UniProtKB-KW"/>
</dbReference>
<protein>
    <submittedName>
        <fullName evidence="7">DUF1336 domain-containing protein</fullName>
    </submittedName>
</protein>
<accession>A0A183IIG7</accession>
<organism evidence="7">
    <name type="scientific">Soboliphyme baturini</name>
    <dbReference type="NCBI Taxonomy" id="241478"/>
    <lineage>
        <taxon>Eukaryota</taxon>
        <taxon>Metazoa</taxon>
        <taxon>Ecdysozoa</taxon>
        <taxon>Nematoda</taxon>
        <taxon>Enoplea</taxon>
        <taxon>Dorylaimia</taxon>
        <taxon>Dioctophymatida</taxon>
        <taxon>Dioctophymatoidea</taxon>
        <taxon>Soboliphymatidae</taxon>
        <taxon>Soboliphyme</taxon>
    </lineage>
</organism>
<comment type="similarity">
    <text evidence="1">Belongs to the universal ribosomal protein uL1 family.</text>
</comment>
<evidence type="ECO:0000313" key="6">
    <source>
        <dbReference type="Proteomes" id="UP000270296"/>
    </source>
</evidence>
<evidence type="ECO:0000256" key="3">
    <source>
        <dbReference type="ARBA" id="ARBA00023274"/>
    </source>
</evidence>
<dbReference type="WBParaSite" id="SBAD_0000357101-mRNA-1">
    <property type="protein sequence ID" value="SBAD_0000357101-mRNA-1"/>
    <property type="gene ID" value="SBAD_0000357101"/>
</dbReference>
<dbReference type="GO" id="GO:0005840">
    <property type="term" value="C:ribosome"/>
    <property type="evidence" value="ECO:0007669"/>
    <property type="project" value="UniProtKB-KW"/>
</dbReference>
<dbReference type="InterPro" id="IPR023674">
    <property type="entry name" value="Ribosomal_uL1-like"/>
</dbReference>
<keyword evidence="2" id="KW-0689">Ribosomal protein</keyword>
<reference evidence="7" key="1">
    <citation type="submission" date="2016-06" db="UniProtKB">
        <authorList>
            <consortium name="WormBaseParasite"/>
        </authorList>
    </citation>
    <scope>IDENTIFICATION</scope>
</reference>
<reference evidence="5 6" key="2">
    <citation type="submission" date="2018-11" db="EMBL/GenBank/DDBJ databases">
        <authorList>
            <consortium name="Pathogen Informatics"/>
        </authorList>
    </citation>
    <scope>NUCLEOTIDE SEQUENCE [LARGE SCALE GENOMIC DNA]</scope>
</reference>
<evidence type="ECO:0000256" key="2">
    <source>
        <dbReference type="ARBA" id="ARBA00022980"/>
    </source>
</evidence>
<evidence type="ECO:0000313" key="5">
    <source>
        <dbReference type="EMBL" id="VDP01071.1"/>
    </source>
</evidence>
<feature type="compositionally biased region" description="Basic and acidic residues" evidence="4">
    <location>
        <begin position="28"/>
        <end position="47"/>
    </location>
</feature>
<name>A0A183IIG7_9BILA</name>
<dbReference type="SUPFAM" id="SSF56808">
    <property type="entry name" value="Ribosomal protein L1"/>
    <property type="match status" value="1"/>
</dbReference>
<keyword evidence="6" id="KW-1185">Reference proteome</keyword>
<proteinExistence type="inferred from homology"/>
<feature type="region of interest" description="Disordered" evidence="4">
    <location>
        <begin position="28"/>
        <end position="57"/>
    </location>
</feature>
<dbReference type="PANTHER" id="PTHR36427">
    <property type="entry name" value="54S RIBOSOMAL PROTEIN L1, MITOCHONDRIAL"/>
    <property type="match status" value="1"/>
</dbReference>
<dbReference type="AlphaFoldDB" id="A0A183IIG7"/>
<evidence type="ECO:0000256" key="1">
    <source>
        <dbReference type="ARBA" id="ARBA00010531"/>
    </source>
</evidence>
<dbReference type="PANTHER" id="PTHR36427:SF3">
    <property type="entry name" value="LARGE RIBOSOMAL SUBUNIT PROTEIN UL1M"/>
    <property type="match status" value="1"/>
</dbReference>
<sequence length="192" mass="21823">MTLLRLPSSPFLCFVRTAKRRGVKAQRLMKEKRQTGGAEGKKVEQVKSKGRSFRSRRDATQISVVSQYPPLPLRLVKRKEKPADDVWLKAAYVRPVYSIAEAIEMHRELQHPTMFNNVAAPVVLRLDLNMELEKKNHYLESTSKLILMPHTFHHDQKRTILAFVKNPDLQISALEAGAEIAGGPELVKKVSC</sequence>
<dbReference type="OrthoDB" id="1747252at2759"/>
<evidence type="ECO:0000313" key="7">
    <source>
        <dbReference type="WBParaSite" id="SBAD_0000357101-mRNA-1"/>
    </source>
</evidence>
<evidence type="ECO:0000256" key="4">
    <source>
        <dbReference type="SAM" id="MobiDB-lite"/>
    </source>
</evidence>
<gene>
    <name evidence="5" type="ORF">SBAD_LOCUS3412</name>
</gene>
<dbReference type="Proteomes" id="UP000270296">
    <property type="component" value="Unassembled WGS sequence"/>
</dbReference>
<keyword evidence="3" id="KW-0687">Ribonucleoprotein</keyword>
<dbReference type="EMBL" id="UZAM01007731">
    <property type="protein sequence ID" value="VDP01071.1"/>
    <property type="molecule type" value="Genomic_DNA"/>
</dbReference>